<dbReference type="EMBL" id="CP119083">
    <property type="protein sequence ID" value="WEF34323.1"/>
    <property type="molecule type" value="Genomic_DNA"/>
</dbReference>
<organism evidence="2 3">
    <name type="scientific">Pseudoduganella chitinolytica</name>
    <dbReference type="NCBI Taxonomy" id="34070"/>
    <lineage>
        <taxon>Bacteria</taxon>
        <taxon>Pseudomonadati</taxon>
        <taxon>Pseudomonadota</taxon>
        <taxon>Betaproteobacteria</taxon>
        <taxon>Burkholderiales</taxon>
        <taxon>Oxalobacteraceae</taxon>
        <taxon>Telluria group</taxon>
        <taxon>Pseudoduganella</taxon>
    </lineage>
</organism>
<dbReference type="RefSeq" id="WP_277417002.1">
    <property type="nucleotide sequence ID" value="NZ_CP119083.1"/>
</dbReference>
<proteinExistence type="predicted"/>
<gene>
    <name evidence="2" type="ORF">PX653_05995</name>
</gene>
<evidence type="ECO:0000256" key="1">
    <source>
        <dbReference type="SAM" id="SignalP"/>
    </source>
</evidence>
<name>A0ABY8BG92_9BURK</name>
<dbReference type="Proteomes" id="UP001216510">
    <property type="component" value="Chromosome"/>
</dbReference>
<reference evidence="2 3" key="1">
    <citation type="submission" date="2023-02" db="EMBL/GenBank/DDBJ databases">
        <title>Gemone sequence of Telluria chitinolytica ACM 3522T.</title>
        <authorList>
            <person name="Frediansyah A."/>
            <person name="Miess H."/>
            <person name="Gross H."/>
        </authorList>
    </citation>
    <scope>NUCLEOTIDE SEQUENCE [LARGE SCALE GENOMIC DNA]</scope>
    <source>
        <strain evidence="2 3">ACM 3522</strain>
    </source>
</reference>
<evidence type="ECO:0000313" key="3">
    <source>
        <dbReference type="Proteomes" id="UP001216510"/>
    </source>
</evidence>
<sequence length="172" mass="17710">MIHPLKQSLLALAMLAGTTAAQAGSPDGLNIAAVADETALPYVGAVKQFVADHAASSISCGEYALNLANVYTTDLPPQLTAGLALAAIKDKAKRKKLGKVLTGYRDKTIDRGFDGALAYEVKAGQLRFYGISGASDEKVVVSTLPVADAASQKKVNVAACKALASLPVLAEP</sequence>
<feature type="signal peptide" evidence="1">
    <location>
        <begin position="1"/>
        <end position="23"/>
    </location>
</feature>
<keyword evidence="3" id="KW-1185">Reference proteome</keyword>
<evidence type="ECO:0000313" key="2">
    <source>
        <dbReference type="EMBL" id="WEF34323.1"/>
    </source>
</evidence>
<protein>
    <submittedName>
        <fullName evidence="2">Uncharacterized protein</fullName>
    </submittedName>
</protein>
<keyword evidence="1" id="KW-0732">Signal</keyword>
<feature type="chain" id="PRO_5045583900" evidence="1">
    <location>
        <begin position="24"/>
        <end position="172"/>
    </location>
</feature>
<accession>A0ABY8BG92</accession>